<feature type="region of interest" description="Disordered" evidence="1">
    <location>
        <begin position="48"/>
        <end position="72"/>
    </location>
</feature>
<dbReference type="EMBL" id="JBGBPQ010000029">
    <property type="protein sequence ID" value="KAL1496434.1"/>
    <property type="molecule type" value="Genomic_DNA"/>
</dbReference>
<keyword evidence="3" id="KW-1185">Reference proteome</keyword>
<sequence length="321" mass="35360">MLCLALLAASTRAAPPRASLLGVARSTPPMAQLSDDAIAARMRTLRAKGRRGTRREVLRPAPPPPPLALPADESERVPVWPVPTRLRMPGAPAVTSHGEHASLDDLFPRSGLAEAWDSNAKLRTALRKALREELFRPPAHWSEAQVRAATELSAACMVSWRAVEREGRACDAFTAAFAAHGVDLDGRTFLLRLGGLCGDAAHGSLIDIVPLPRRVAHSWHQDCGISSRTVLLGFPPHDGYEGGGVFSHHVKLSHPLRPTEGEEHGAVVEYERYDPPPDPIPEEYVLRPIYSRGREIWISDDSTHLHSTPDRQNRECVWRFM</sequence>
<gene>
    <name evidence="2" type="ORF">AB1Y20_016389</name>
</gene>
<evidence type="ECO:0000313" key="2">
    <source>
        <dbReference type="EMBL" id="KAL1496434.1"/>
    </source>
</evidence>
<evidence type="ECO:0000313" key="3">
    <source>
        <dbReference type="Proteomes" id="UP001515480"/>
    </source>
</evidence>
<comment type="caution">
    <text evidence="2">The sequence shown here is derived from an EMBL/GenBank/DDBJ whole genome shotgun (WGS) entry which is preliminary data.</text>
</comment>
<proteinExistence type="predicted"/>
<reference evidence="2 3" key="1">
    <citation type="journal article" date="2024" name="Science">
        <title>Giant polyketide synthase enzymes in the biosynthesis of giant marine polyether toxins.</title>
        <authorList>
            <person name="Fallon T.R."/>
            <person name="Shende V.V."/>
            <person name="Wierzbicki I.H."/>
            <person name="Pendleton A.L."/>
            <person name="Watervoot N.F."/>
            <person name="Auber R.P."/>
            <person name="Gonzalez D.J."/>
            <person name="Wisecaver J.H."/>
            <person name="Moore B.S."/>
        </authorList>
    </citation>
    <scope>NUCLEOTIDE SEQUENCE [LARGE SCALE GENOMIC DNA]</scope>
    <source>
        <strain evidence="2 3">12B1</strain>
    </source>
</reference>
<protein>
    <recommendedName>
        <fullName evidence="4">Fe2OG dioxygenase domain-containing protein</fullName>
    </recommendedName>
</protein>
<name>A0AB34IFS2_PRYPA</name>
<dbReference type="AlphaFoldDB" id="A0AB34IFS2"/>
<evidence type="ECO:0008006" key="4">
    <source>
        <dbReference type="Google" id="ProtNLM"/>
    </source>
</evidence>
<dbReference type="Proteomes" id="UP001515480">
    <property type="component" value="Unassembled WGS sequence"/>
</dbReference>
<accession>A0AB34IFS2</accession>
<evidence type="ECO:0000256" key="1">
    <source>
        <dbReference type="SAM" id="MobiDB-lite"/>
    </source>
</evidence>
<organism evidence="2 3">
    <name type="scientific">Prymnesium parvum</name>
    <name type="common">Toxic golden alga</name>
    <dbReference type="NCBI Taxonomy" id="97485"/>
    <lineage>
        <taxon>Eukaryota</taxon>
        <taxon>Haptista</taxon>
        <taxon>Haptophyta</taxon>
        <taxon>Prymnesiophyceae</taxon>
        <taxon>Prymnesiales</taxon>
        <taxon>Prymnesiaceae</taxon>
        <taxon>Prymnesium</taxon>
    </lineage>
</organism>